<evidence type="ECO:0000313" key="2">
    <source>
        <dbReference type="EMBL" id="KAF3004405.1"/>
    </source>
</evidence>
<dbReference type="PANTHER" id="PTHR31410">
    <property type="entry name" value="TRANSMEMBRANE PROTEIN 246"/>
    <property type="match status" value="1"/>
</dbReference>
<keyword evidence="1" id="KW-1133">Transmembrane helix</keyword>
<dbReference type="Proteomes" id="UP000801428">
    <property type="component" value="Unassembled WGS sequence"/>
</dbReference>
<evidence type="ECO:0000313" key="3">
    <source>
        <dbReference type="Proteomes" id="UP000801428"/>
    </source>
</evidence>
<keyword evidence="1" id="KW-0812">Transmembrane</keyword>
<gene>
    <name evidence="2" type="ORF">E8E13_010222</name>
</gene>
<dbReference type="GO" id="GO:0000139">
    <property type="term" value="C:Golgi membrane"/>
    <property type="evidence" value="ECO:0007669"/>
    <property type="project" value="InterPro"/>
</dbReference>
<protein>
    <submittedName>
        <fullName evidence="2">Uncharacterized protein</fullName>
    </submittedName>
</protein>
<keyword evidence="1" id="KW-0472">Membrane</keyword>
<evidence type="ECO:0000256" key="1">
    <source>
        <dbReference type="SAM" id="Phobius"/>
    </source>
</evidence>
<dbReference type="AlphaFoldDB" id="A0A9P4TG64"/>
<keyword evidence="3" id="KW-1185">Reference proteome</keyword>
<dbReference type="OrthoDB" id="2016523at2759"/>
<dbReference type="InterPro" id="IPR029675">
    <property type="entry name" value="PGAP4"/>
</dbReference>
<dbReference type="PANTHER" id="PTHR31410:SF1">
    <property type="entry name" value="POST-GPI ATTACHMENT TO PROTEINS FACTOR 4"/>
    <property type="match status" value="1"/>
</dbReference>
<dbReference type="EMBL" id="SWKU01000008">
    <property type="protein sequence ID" value="KAF3004405.1"/>
    <property type="molecule type" value="Genomic_DNA"/>
</dbReference>
<dbReference type="GO" id="GO:0006506">
    <property type="term" value="P:GPI anchor biosynthetic process"/>
    <property type="evidence" value="ECO:0007669"/>
    <property type="project" value="InterPro"/>
</dbReference>
<proteinExistence type="predicted"/>
<feature type="transmembrane region" description="Helical" evidence="1">
    <location>
        <begin position="165"/>
        <end position="182"/>
    </location>
</feature>
<reference evidence="2" key="1">
    <citation type="submission" date="2019-04" db="EMBL/GenBank/DDBJ databases">
        <title>Sequencing of skin fungus with MAO and IRED activity.</title>
        <authorList>
            <person name="Marsaioli A.J."/>
            <person name="Bonatto J.M.C."/>
            <person name="Reis Junior O."/>
        </authorList>
    </citation>
    <scope>NUCLEOTIDE SEQUENCE</scope>
    <source>
        <strain evidence="2">30M1</strain>
    </source>
</reference>
<sequence>MASPRGPEASFHTAELTIASALAGLTQAERRDLDLRVYLTSTNATETSPLHQSVGYLVNRIFTRQTATSTDEHELLHELERQGQNGHKAALDYAYALQSCFEQSESPYIAVLEDDILMADGWLARTRLALQEIEGRSGGTWLDLRLFNQVRSLGWGSRQIIRRNAVLLIAIICSIIVGGAFISKRRTQQKGLAVPTILVLCLVTVPAFVTLFFQAGKASILPPRHEVSEQAWGPCTQGNVFARSQVPGLIEAVRKDAPHKAHDLIILDHAALNSLTRYVLTPPQIQHIGFHSVVSPSRPQDEFPWSVAFEDQSAASLANEHVEMVRKLYHVQ</sequence>
<dbReference type="GO" id="GO:0016757">
    <property type="term" value="F:glycosyltransferase activity"/>
    <property type="evidence" value="ECO:0007669"/>
    <property type="project" value="InterPro"/>
</dbReference>
<organism evidence="2 3">
    <name type="scientific">Curvularia kusanoi</name>
    <name type="common">Cochliobolus kusanoi</name>
    <dbReference type="NCBI Taxonomy" id="90978"/>
    <lineage>
        <taxon>Eukaryota</taxon>
        <taxon>Fungi</taxon>
        <taxon>Dikarya</taxon>
        <taxon>Ascomycota</taxon>
        <taxon>Pezizomycotina</taxon>
        <taxon>Dothideomycetes</taxon>
        <taxon>Pleosporomycetidae</taxon>
        <taxon>Pleosporales</taxon>
        <taxon>Pleosporineae</taxon>
        <taxon>Pleosporaceae</taxon>
        <taxon>Curvularia</taxon>
    </lineage>
</organism>
<accession>A0A9P4TG64</accession>
<comment type="caution">
    <text evidence="2">The sequence shown here is derived from an EMBL/GenBank/DDBJ whole genome shotgun (WGS) entry which is preliminary data.</text>
</comment>
<feature type="transmembrane region" description="Helical" evidence="1">
    <location>
        <begin position="194"/>
        <end position="215"/>
    </location>
</feature>
<name>A0A9P4TG64_CURKU</name>